<organism evidence="11 12">
    <name type="scientific">Comamonas resistens</name>
    <dbReference type="NCBI Taxonomy" id="3046670"/>
    <lineage>
        <taxon>Bacteria</taxon>
        <taxon>Pseudomonadati</taxon>
        <taxon>Pseudomonadota</taxon>
        <taxon>Betaproteobacteria</taxon>
        <taxon>Burkholderiales</taxon>
        <taxon>Comamonadaceae</taxon>
        <taxon>Comamonas</taxon>
    </lineage>
</organism>
<dbReference type="InterPro" id="IPR017871">
    <property type="entry name" value="ABC_transporter-like_CS"/>
</dbReference>
<evidence type="ECO:0000256" key="5">
    <source>
        <dbReference type="ARBA" id="ARBA00022840"/>
    </source>
</evidence>
<sequence>MRTNQSEDAELRAVLAQLRPYFVRTAWFSVFSAVLVLAPSGYMLEVYDRVVNSRSHMTLAMLTLAVILAYVLLEVMEWARAHVMYEAGEAFDKRMRRRVFDAVFQAGAQRSALGSQQAFNDLRTVRDFFHSPSILAILEAPVALLMGVLLFLISPYLGVSALVFGTIQALVAWLNERSTKPPLMQANQTAIEAQRYADGALRDAEVIHAMGMLRSLHSRWVQRQRKFLQLHAQASQAAGGFQAVTRLVQNTLSSLLLGLGCFLLLHNDLHGGPGMMIIGSILGGRMLAPLVQVVAQWSGVVNVRDAWSRLSKLLQAVPAQAPAMPLPAPKGAVRVEQLVAGAPGSAQPIIRGAQFELQPGDVLAVIGPSAAGKTTLARLLVGLWPSMSGKVRLDGVDLYGWDKAEVGPYIGYLPQGVELFEGSVAENIARFGKPDQELVEQAARAVGLHELISSLPGGYECKVGPGGVRLSGGQRQRVALARALYGEPTYVVLDEPNSSLDEEGDAALARAIVQASSRGATIVVITHRTSVLSVASKLLVMRDGQQQAFGPRDEVLAALNAAARAPAAGTLARAA</sequence>
<dbReference type="NCBIfam" id="TIGR01842">
    <property type="entry name" value="type_I_sec_PrtD"/>
    <property type="match status" value="1"/>
</dbReference>
<feature type="domain" description="ABC transmembrane type-1" evidence="10">
    <location>
        <begin position="28"/>
        <end position="302"/>
    </location>
</feature>
<dbReference type="Pfam" id="PF00664">
    <property type="entry name" value="ABC_membrane"/>
    <property type="match status" value="1"/>
</dbReference>
<reference evidence="11 12" key="1">
    <citation type="submission" date="2023-05" db="EMBL/GenBank/DDBJ databases">
        <authorList>
            <person name="Yin Y."/>
            <person name="Lu Z."/>
        </authorList>
    </citation>
    <scope>NUCLEOTIDE SEQUENCE [LARGE SCALE GENOMIC DNA]</scope>
    <source>
        <strain evidence="11 12">ZM22</strain>
    </source>
</reference>
<dbReference type="InterPro" id="IPR039421">
    <property type="entry name" value="Type_1_exporter"/>
</dbReference>
<evidence type="ECO:0000256" key="4">
    <source>
        <dbReference type="ARBA" id="ARBA00022741"/>
    </source>
</evidence>
<evidence type="ECO:0000256" key="1">
    <source>
        <dbReference type="ARBA" id="ARBA00004651"/>
    </source>
</evidence>
<dbReference type="Proteomes" id="UP001240697">
    <property type="component" value="Chromosome"/>
</dbReference>
<protein>
    <submittedName>
        <fullName evidence="11">Type I secretion system permease/ATPase</fullName>
    </submittedName>
</protein>
<dbReference type="SUPFAM" id="SSF90123">
    <property type="entry name" value="ABC transporter transmembrane region"/>
    <property type="match status" value="1"/>
</dbReference>
<accession>A0ABY8SP81</accession>
<evidence type="ECO:0000256" key="7">
    <source>
        <dbReference type="ARBA" id="ARBA00023136"/>
    </source>
</evidence>
<comment type="subcellular location">
    <subcellularLocation>
        <location evidence="1">Cell membrane</location>
        <topology evidence="1">Multi-pass membrane protein</topology>
    </subcellularLocation>
</comment>
<keyword evidence="3 8" id="KW-0812">Transmembrane</keyword>
<dbReference type="Pfam" id="PF00005">
    <property type="entry name" value="ABC_tran"/>
    <property type="match status" value="1"/>
</dbReference>
<dbReference type="InterPro" id="IPR027417">
    <property type="entry name" value="P-loop_NTPase"/>
</dbReference>
<dbReference type="EMBL" id="CP125947">
    <property type="protein sequence ID" value="WHS64887.1"/>
    <property type="molecule type" value="Genomic_DNA"/>
</dbReference>
<dbReference type="RefSeq" id="WP_283485999.1">
    <property type="nucleotide sequence ID" value="NZ_CP125947.1"/>
</dbReference>
<keyword evidence="4" id="KW-0547">Nucleotide-binding</keyword>
<keyword evidence="2" id="KW-1003">Cell membrane</keyword>
<dbReference type="PROSITE" id="PS50929">
    <property type="entry name" value="ABC_TM1F"/>
    <property type="match status" value="1"/>
</dbReference>
<feature type="domain" description="ABC transporter" evidence="9">
    <location>
        <begin position="333"/>
        <end position="568"/>
    </location>
</feature>
<evidence type="ECO:0000256" key="2">
    <source>
        <dbReference type="ARBA" id="ARBA00022475"/>
    </source>
</evidence>
<evidence type="ECO:0000259" key="9">
    <source>
        <dbReference type="PROSITE" id="PS50893"/>
    </source>
</evidence>
<dbReference type="InterPro" id="IPR003593">
    <property type="entry name" value="AAA+_ATPase"/>
</dbReference>
<evidence type="ECO:0000256" key="3">
    <source>
        <dbReference type="ARBA" id="ARBA00022692"/>
    </source>
</evidence>
<evidence type="ECO:0000256" key="6">
    <source>
        <dbReference type="ARBA" id="ARBA00022989"/>
    </source>
</evidence>
<evidence type="ECO:0000259" key="10">
    <source>
        <dbReference type="PROSITE" id="PS50929"/>
    </source>
</evidence>
<dbReference type="PROSITE" id="PS50893">
    <property type="entry name" value="ABC_TRANSPORTER_2"/>
    <property type="match status" value="1"/>
</dbReference>
<feature type="transmembrane region" description="Helical" evidence="8">
    <location>
        <begin position="21"/>
        <end position="44"/>
    </location>
</feature>
<name>A0ABY8SP81_9BURK</name>
<dbReference type="InterPro" id="IPR036640">
    <property type="entry name" value="ABC1_TM_sf"/>
</dbReference>
<dbReference type="SUPFAM" id="SSF52540">
    <property type="entry name" value="P-loop containing nucleoside triphosphate hydrolases"/>
    <property type="match status" value="1"/>
</dbReference>
<evidence type="ECO:0000256" key="8">
    <source>
        <dbReference type="SAM" id="Phobius"/>
    </source>
</evidence>
<gene>
    <name evidence="11" type="ORF">QMY55_20735</name>
</gene>
<keyword evidence="12" id="KW-1185">Reference proteome</keyword>
<dbReference type="PANTHER" id="PTHR24221:SF248">
    <property type="entry name" value="ABC TRANSPORTER TRANSMEMBRANE REGION"/>
    <property type="match status" value="1"/>
</dbReference>
<keyword evidence="7 8" id="KW-0472">Membrane</keyword>
<dbReference type="InterPro" id="IPR003439">
    <property type="entry name" value="ABC_transporter-like_ATP-bd"/>
</dbReference>
<evidence type="ECO:0000313" key="12">
    <source>
        <dbReference type="Proteomes" id="UP001240697"/>
    </source>
</evidence>
<dbReference type="PANTHER" id="PTHR24221">
    <property type="entry name" value="ATP-BINDING CASSETTE SUB-FAMILY B"/>
    <property type="match status" value="1"/>
</dbReference>
<dbReference type="Gene3D" id="1.20.1560.10">
    <property type="entry name" value="ABC transporter type 1, transmembrane domain"/>
    <property type="match status" value="1"/>
</dbReference>
<dbReference type="PROSITE" id="PS00211">
    <property type="entry name" value="ABC_TRANSPORTER_1"/>
    <property type="match status" value="1"/>
</dbReference>
<feature type="transmembrane region" description="Helical" evidence="8">
    <location>
        <begin position="133"/>
        <end position="153"/>
    </location>
</feature>
<dbReference type="Gene3D" id="3.40.50.300">
    <property type="entry name" value="P-loop containing nucleotide triphosphate hydrolases"/>
    <property type="match status" value="1"/>
</dbReference>
<dbReference type="InterPro" id="IPR011527">
    <property type="entry name" value="ABC1_TM_dom"/>
</dbReference>
<evidence type="ECO:0000313" key="11">
    <source>
        <dbReference type="EMBL" id="WHS64887.1"/>
    </source>
</evidence>
<feature type="transmembrane region" description="Helical" evidence="8">
    <location>
        <begin position="56"/>
        <end position="73"/>
    </location>
</feature>
<keyword evidence="5" id="KW-0067">ATP-binding</keyword>
<dbReference type="InterPro" id="IPR010128">
    <property type="entry name" value="ATPase_T1SS_PrtD-like"/>
</dbReference>
<dbReference type="SMART" id="SM00382">
    <property type="entry name" value="AAA"/>
    <property type="match status" value="1"/>
</dbReference>
<keyword evidence="6 8" id="KW-1133">Transmembrane helix</keyword>
<proteinExistence type="predicted"/>